<dbReference type="GeneID" id="36408746"/>
<dbReference type="EMBL" id="CCYD01000667">
    <property type="protein sequence ID" value="CEG43498.1"/>
    <property type="molecule type" value="Genomic_DNA"/>
</dbReference>
<dbReference type="AlphaFoldDB" id="A0A0P1APR8"/>
<proteinExistence type="predicted"/>
<sequence>MAVAIDEVVLSVVVMENVSCANNFVTRSSRALNGRAEVTTRFYSQQQVGPLMGKLYGFWKVEQNFI</sequence>
<evidence type="ECO:0000313" key="1">
    <source>
        <dbReference type="EMBL" id="CEG43498.1"/>
    </source>
</evidence>
<organism evidence="1 2">
    <name type="scientific">Plasmopara halstedii</name>
    <name type="common">Downy mildew of sunflower</name>
    <dbReference type="NCBI Taxonomy" id="4781"/>
    <lineage>
        <taxon>Eukaryota</taxon>
        <taxon>Sar</taxon>
        <taxon>Stramenopiles</taxon>
        <taxon>Oomycota</taxon>
        <taxon>Peronosporomycetes</taxon>
        <taxon>Peronosporales</taxon>
        <taxon>Peronosporaceae</taxon>
        <taxon>Plasmopara</taxon>
    </lineage>
</organism>
<keyword evidence="2" id="KW-1185">Reference proteome</keyword>
<name>A0A0P1APR8_PLAHL</name>
<reference evidence="2" key="1">
    <citation type="submission" date="2014-09" db="EMBL/GenBank/DDBJ databases">
        <authorList>
            <person name="Sharma Rahul"/>
            <person name="Thines Marco"/>
        </authorList>
    </citation>
    <scope>NUCLEOTIDE SEQUENCE [LARGE SCALE GENOMIC DNA]</scope>
</reference>
<evidence type="ECO:0000313" key="2">
    <source>
        <dbReference type="Proteomes" id="UP000054928"/>
    </source>
</evidence>
<accession>A0A0P1APR8</accession>
<dbReference type="RefSeq" id="XP_024579867.1">
    <property type="nucleotide sequence ID" value="XM_024729496.1"/>
</dbReference>
<dbReference type="Proteomes" id="UP000054928">
    <property type="component" value="Unassembled WGS sequence"/>
</dbReference>
<protein>
    <submittedName>
        <fullName evidence="1">Uncharacterized protein</fullName>
    </submittedName>
</protein>